<feature type="chain" id="PRO_5032687108" description="Spore coat protein U domain-containing protein" evidence="1">
    <location>
        <begin position="25"/>
        <end position="156"/>
    </location>
</feature>
<dbReference type="KEGG" id="acru:HHL28_12660"/>
<name>A0A858R2U9_9PROT</name>
<dbReference type="AlphaFoldDB" id="A0A858R2U9"/>
<feature type="signal peptide" evidence="1">
    <location>
        <begin position="1"/>
        <end position="24"/>
    </location>
</feature>
<keyword evidence="3" id="KW-1185">Reference proteome</keyword>
<accession>A0A858R2U9</accession>
<organism evidence="2 3">
    <name type="scientific">Aerophototrophica crusticola</name>
    <dbReference type="NCBI Taxonomy" id="1709002"/>
    <lineage>
        <taxon>Bacteria</taxon>
        <taxon>Pseudomonadati</taxon>
        <taxon>Pseudomonadota</taxon>
        <taxon>Alphaproteobacteria</taxon>
        <taxon>Rhodospirillales</taxon>
        <taxon>Rhodospirillaceae</taxon>
        <taxon>Aerophototrophica</taxon>
    </lineage>
</organism>
<evidence type="ECO:0000313" key="3">
    <source>
        <dbReference type="Proteomes" id="UP000501891"/>
    </source>
</evidence>
<gene>
    <name evidence="2" type="ORF">HHL28_12660</name>
</gene>
<reference evidence="2" key="1">
    <citation type="submission" date="2020-04" db="EMBL/GenBank/DDBJ databases">
        <title>A desert anoxygenic phototrophic bacterium fixes CO2 using RubisCO under aerobic conditions.</title>
        <authorList>
            <person name="Tang K."/>
        </authorList>
    </citation>
    <scope>NUCLEOTIDE SEQUENCE [LARGE SCALE GENOMIC DNA]</scope>
    <source>
        <strain evidence="2">MIMtkB3</strain>
    </source>
</reference>
<evidence type="ECO:0000313" key="2">
    <source>
        <dbReference type="EMBL" id="QJE71708.1"/>
    </source>
</evidence>
<sequence>MSRLAASALAASTLALLAAAPALAQSASGTIQLNGSVAVACTVAVTDNNVALNLAGGESARAVGRIVETCNKGNGYTITVASANAGTLTSAAAGATPISYTVGYDGASGGLSTALQVNRDSAQFGRQRDLTVTVPASAQYIAGSYADTVTVSIAAR</sequence>
<evidence type="ECO:0000256" key="1">
    <source>
        <dbReference type="SAM" id="SignalP"/>
    </source>
</evidence>
<protein>
    <recommendedName>
        <fullName evidence="4">Spore coat protein U domain-containing protein</fullName>
    </recommendedName>
</protein>
<evidence type="ECO:0008006" key="4">
    <source>
        <dbReference type="Google" id="ProtNLM"/>
    </source>
</evidence>
<proteinExistence type="predicted"/>
<dbReference type="Proteomes" id="UP000501891">
    <property type="component" value="Chromosome"/>
</dbReference>
<dbReference type="EMBL" id="CP051775">
    <property type="protein sequence ID" value="QJE71708.1"/>
    <property type="molecule type" value="Genomic_DNA"/>
</dbReference>
<keyword evidence="1" id="KW-0732">Signal</keyword>